<dbReference type="InterPro" id="IPR020094">
    <property type="entry name" value="TruA/RsuA/RluB/E/F_N"/>
</dbReference>
<dbReference type="PANTHER" id="PTHR11142">
    <property type="entry name" value="PSEUDOURIDYLATE SYNTHASE"/>
    <property type="match status" value="1"/>
</dbReference>
<dbReference type="InterPro" id="IPR020097">
    <property type="entry name" value="PsdUridine_synth_TruA_a/b_dom"/>
</dbReference>
<sequence>MYELEMRAFRVAYDGRPFYGFQRQPDVPTIEDAMFDALRALGVADIVPEGYAAAGRTDAGVSALSQTVAFDCPDWLTPSAFNSELPGSIRAWASTNVVPEFHATHDAYYREYVYHCYAPTANLALAKDASERLSGENDFHNLTPDEDGTVRDLDIHVLQDGDYLVFTLRAGGFARNLVRRVVSLVHGIAVGNAPMAKIERVLSSKPLSGPDGVPTAPAHPLLLADVGYNCEFEIEKDAAESAEAVFRDLRVEQRTRSRISREISTSLE</sequence>
<comment type="caution">
    <text evidence="4">Lacks conserved residue(s) required for the propagation of feature annotation.</text>
</comment>
<dbReference type="GO" id="GO:0031119">
    <property type="term" value="P:tRNA pseudouridine synthesis"/>
    <property type="evidence" value="ECO:0007669"/>
    <property type="project" value="UniProtKB-UniRule"/>
</dbReference>
<gene>
    <name evidence="4 9" type="primary">truA</name>
    <name evidence="9" type="ORF">GCM10025751_15480</name>
</gene>
<dbReference type="InterPro" id="IPR020103">
    <property type="entry name" value="PsdUridine_synth_cat_dom_sf"/>
</dbReference>
<evidence type="ECO:0000256" key="3">
    <source>
        <dbReference type="ARBA" id="ARBA00023235"/>
    </source>
</evidence>
<evidence type="ECO:0000256" key="5">
    <source>
        <dbReference type="PIRSR" id="PIRSR001430-1"/>
    </source>
</evidence>
<dbReference type="AlphaFoldDB" id="A0AAV3UFE6"/>
<comment type="similarity">
    <text evidence="1 4 7">Belongs to the tRNA pseudouridine synthase TruA family.</text>
</comment>
<keyword evidence="3 4" id="KW-0413">Isomerase</keyword>
<evidence type="ECO:0000313" key="10">
    <source>
        <dbReference type="Proteomes" id="UP001501729"/>
    </source>
</evidence>
<evidence type="ECO:0000313" key="9">
    <source>
        <dbReference type="EMBL" id="GAA5046334.1"/>
    </source>
</evidence>
<protein>
    <recommendedName>
        <fullName evidence="4">tRNA pseudouridine synthase A</fullName>
        <ecNumber evidence="4">5.4.99.12</ecNumber>
    </recommendedName>
    <alternativeName>
        <fullName evidence="4">tRNA pseudouridine(38-40) synthase</fullName>
    </alternativeName>
    <alternativeName>
        <fullName evidence="4">tRNA pseudouridylate synthase I</fullName>
    </alternativeName>
    <alternativeName>
        <fullName evidence="4">tRNA-uridine isomerase I</fullName>
    </alternativeName>
</protein>
<dbReference type="HAMAP" id="MF_00171">
    <property type="entry name" value="TruA"/>
    <property type="match status" value="1"/>
</dbReference>
<organism evidence="9 10">
    <name type="scientific">Haladaptatus pallidirubidus</name>
    <dbReference type="NCBI Taxonomy" id="1008152"/>
    <lineage>
        <taxon>Archaea</taxon>
        <taxon>Methanobacteriati</taxon>
        <taxon>Methanobacteriota</taxon>
        <taxon>Stenosarchaea group</taxon>
        <taxon>Halobacteria</taxon>
        <taxon>Halobacteriales</taxon>
        <taxon>Haladaptataceae</taxon>
        <taxon>Haladaptatus</taxon>
    </lineage>
</organism>
<dbReference type="EC" id="5.4.99.12" evidence="4"/>
<dbReference type="InterPro" id="IPR020095">
    <property type="entry name" value="PsdUridine_synth_TruA_C"/>
</dbReference>
<feature type="domain" description="Pseudouridine synthase I TruA alpha/beta" evidence="8">
    <location>
        <begin position="129"/>
        <end position="229"/>
    </location>
</feature>
<evidence type="ECO:0000256" key="2">
    <source>
        <dbReference type="ARBA" id="ARBA00022694"/>
    </source>
</evidence>
<evidence type="ECO:0000256" key="7">
    <source>
        <dbReference type="RuleBase" id="RU003792"/>
    </source>
</evidence>
<name>A0AAV3UFE6_9EURY</name>
<accession>A0AAV3UFE6</accession>
<evidence type="ECO:0000256" key="6">
    <source>
        <dbReference type="PIRSR" id="PIRSR001430-2"/>
    </source>
</evidence>
<dbReference type="InterPro" id="IPR001406">
    <property type="entry name" value="PsdUridine_synth_TruA"/>
</dbReference>
<comment type="caution">
    <text evidence="9">The sequence shown here is derived from an EMBL/GenBank/DDBJ whole genome shotgun (WGS) entry which is preliminary data.</text>
</comment>
<comment type="catalytic activity">
    <reaction evidence="4 7">
        <text>uridine(38/39/40) in tRNA = pseudouridine(38/39/40) in tRNA</text>
        <dbReference type="Rhea" id="RHEA:22376"/>
        <dbReference type="Rhea" id="RHEA-COMP:10085"/>
        <dbReference type="Rhea" id="RHEA-COMP:10087"/>
        <dbReference type="ChEBI" id="CHEBI:65314"/>
        <dbReference type="ChEBI" id="CHEBI:65315"/>
        <dbReference type="EC" id="5.4.99.12"/>
    </reaction>
</comment>
<keyword evidence="10" id="KW-1185">Reference proteome</keyword>
<evidence type="ECO:0000256" key="1">
    <source>
        <dbReference type="ARBA" id="ARBA00009375"/>
    </source>
</evidence>
<feature type="active site" description="Nucleophile" evidence="4 5">
    <location>
        <position position="58"/>
    </location>
</feature>
<dbReference type="NCBIfam" id="NF000622">
    <property type="entry name" value="PRK00021.3-3"/>
    <property type="match status" value="1"/>
</dbReference>
<dbReference type="GO" id="GO:0003723">
    <property type="term" value="F:RNA binding"/>
    <property type="evidence" value="ECO:0007669"/>
    <property type="project" value="InterPro"/>
</dbReference>
<evidence type="ECO:0000256" key="4">
    <source>
        <dbReference type="HAMAP-Rule" id="MF_00171"/>
    </source>
</evidence>
<proteinExistence type="inferred from homology"/>
<reference evidence="9 10" key="1">
    <citation type="journal article" date="2019" name="Int. J. Syst. Evol. Microbiol.">
        <title>The Global Catalogue of Microorganisms (GCM) 10K type strain sequencing project: providing services to taxonomists for standard genome sequencing and annotation.</title>
        <authorList>
            <consortium name="The Broad Institute Genomics Platform"/>
            <consortium name="The Broad Institute Genome Sequencing Center for Infectious Disease"/>
            <person name="Wu L."/>
            <person name="Ma J."/>
        </authorList>
    </citation>
    <scope>NUCLEOTIDE SEQUENCE [LARGE SCALE GENOMIC DNA]</scope>
    <source>
        <strain evidence="9 10">JCM 17504</strain>
    </source>
</reference>
<dbReference type="Gene3D" id="3.30.70.580">
    <property type="entry name" value="Pseudouridine synthase I, catalytic domain, N-terminal subdomain"/>
    <property type="match status" value="1"/>
</dbReference>
<keyword evidence="2 4" id="KW-0819">tRNA processing</keyword>
<dbReference type="PIRSF" id="PIRSF001430">
    <property type="entry name" value="tRNA_psdUrid_synth"/>
    <property type="match status" value="1"/>
</dbReference>
<dbReference type="SUPFAM" id="SSF55120">
    <property type="entry name" value="Pseudouridine synthase"/>
    <property type="match status" value="1"/>
</dbReference>
<feature type="binding site" evidence="4 6">
    <location>
        <position position="112"/>
    </location>
    <ligand>
        <name>substrate</name>
    </ligand>
</feature>
<dbReference type="Gene3D" id="3.30.70.660">
    <property type="entry name" value="Pseudouridine synthase I, catalytic domain, C-terminal subdomain"/>
    <property type="match status" value="1"/>
</dbReference>
<evidence type="ECO:0000259" key="8">
    <source>
        <dbReference type="Pfam" id="PF01416"/>
    </source>
</evidence>
<comment type="function">
    <text evidence="4">Formation of pseudouridine at positions 38, 39 and 40 in the anticodon stem and loop of transfer RNAs.</text>
</comment>
<dbReference type="EMBL" id="BAABKX010000001">
    <property type="protein sequence ID" value="GAA5046334.1"/>
    <property type="molecule type" value="Genomic_DNA"/>
</dbReference>
<dbReference type="Pfam" id="PF01416">
    <property type="entry name" value="PseudoU_synth_1"/>
    <property type="match status" value="1"/>
</dbReference>
<dbReference type="PANTHER" id="PTHR11142:SF0">
    <property type="entry name" value="TRNA PSEUDOURIDINE SYNTHASE-LIKE 1"/>
    <property type="match status" value="1"/>
</dbReference>
<dbReference type="Proteomes" id="UP001501729">
    <property type="component" value="Unassembled WGS sequence"/>
</dbReference>
<dbReference type="GO" id="GO:0160147">
    <property type="term" value="F:tRNA pseudouridine(38-40) synthase activity"/>
    <property type="evidence" value="ECO:0007669"/>
    <property type="project" value="UniProtKB-EC"/>
</dbReference>